<reference evidence="2" key="1">
    <citation type="journal article" date="2015" name="Nat. Genet.">
        <title>The genome and transcriptome of the zoonotic hookworm Ancylostoma ceylanicum identify infection-specific gene families.</title>
        <authorList>
            <person name="Schwarz E.M."/>
            <person name="Hu Y."/>
            <person name="Antoshechkin I."/>
            <person name="Miller M.M."/>
            <person name="Sternberg P.W."/>
            <person name="Aroian R.V."/>
        </authorList>
    </citation>
    <scope>NUCLEOTIDE SEQUENCE</scope>
    <source>
        <strain evidence="2">HY135</strain>
    </source>
</reference>
<gene>
    <name evidence="1" type="primary">Acey_s0569.g76</name>
    <name evidence="1" type="ORF">Y032_0569g76</name>
</gene>
<sequence length="73" mass="8297">MVWEKSYIGLASENAEKIAPKVRQAESSKLLHRASMAVALSRPRKARRVTAPLTMKSSSRWQILVYLIVVHHI</sequence>
<protein>
    <submittedName>
        <fullName evidence="1">Uncharacterized protein</fullName>
    </submittedName>
</protein>
<dbReference type="EMBL" id="JARK01000169">
    <property type="protein sequence ID" value="EYC41427.1"/>
    <property type="molecule type" value="Genomic_DNA"/>
</dbReference>
<dbReference type="Proteomes" id="UP000024635">
    <property type="component" value="Unassembled WGS sequence"/>
</dbReference>
<accession>A0A016WQ85</accession>
<keyword evidence="2" id="KW-1185">Reference proteome</keyword>
<evidence type="ECO:0000313" key="2">
    <source>
        <dbReference type="Proteomes" id="UP000024635"/>
    </source>
</evidence>
<name>A0A016WQ85_9BILA</name>
<comment type="caution">
    <text evidence="1">The sequence shown here is derived from an EMBL/GenBank/DDBJ whole genome shotgun (WGS) entry which is preliminary data.</text>
</comment>
<organism evidence="1 2">
    <name type="scientific">Ancylostoma ceylanicum</name>
    <dbReference type="NCBI Taxonomy" id="53326"/>
    <lineage>
        <taxon>Eukaryota</taxon>
        <taxon>Metazoa</taxon>
        <taxon>Ecdysozoa</taxon>
        <taxon>Nematoda</taxon>
        <taxon>Chromadorea</taxon>
        <taxon>Rhabditida</taxon>
        <taxon>Rhabditina</taxon>
        <taxon>Rhabditomorpha</taxon>
        <taxon>Strongyloidea</taxon>
        <taxon>Ancylostomatidae</taxon>
        <taxon>Ancylostomatinae</taxon>
        <taxon>Ancylostoma</taxon>
    </lineage>
</organism>
<proteinExistence type="predicted"/>
<dbReference type="AlphaFoldDB" id="A0A016WQ85"/>
<evidence type="ECO:0000313" key="1">
    <source>
        <dbReference type="EMBL" id="EYC41427.1"/>
    </source>
</evidence>